<keyword evidence="1" id="KW-0732">Signal</keyword>
<dbReference type="Gene3D" id="2.170.140.10">
    <property type="entry name" value="Chitin binding domain"/>
    <property type="match status" value="1"/>
</dbReference>
<dbReference type="GeneID" id="124295297"/>
<keyword evidence="3" id="KW-1185">Reference proteome</keyword>
<accession>A0ABM3GKH5</accession>
<dbReference type="PANTHER" id="PTHR22933:SF18">
    <property type="match status" value="1"/>
</dbReference>
<dbReference type="PANTHER" id="PTHR22933">
    <property type="entry name" value="FI18007P1-RELATED"/>
    <property type="match status" value="1"/>
</dbReference>
<dbReference type="Proteomes" id="UP000829291">
    <property type="component" value="Chromosome 7"/>
</dbReference>
<name>A0ABM3GKH5_NEOLC</name>
<evidence type="ECO:0000256" key="1">
    <source>
        <dbReference type="SAM" id="SignalP"/>
    </source>
</evidence>
<feature type="signal peptide" evidence="1">
    <location>
        <begin position="1"/>
        <end position="22"/>
    </location>
</feature>
<reference evidence="4" key="1">
    <citation type="submission" date="2025-08" db="UniProtKB">
        <authorList>
            <consortium name="RefSeq"/>
        </authorList>
    </citation>
    <scope>IDENTIFICATION</scope>
    <source>
        <tissue evidence="4">Thorax and Abdomen</tissue>
    </source>
</reference>
<dbReference type="SUPFAM" id="SSF57625">
    <property type="entry name" value="Invertebrate chitin-binding proteins"/>
    <property type="match status" value="1"/>
</dbReference>
<evidence type="ECO:0000259" key="2">
    <source>
        <dbReference type="PROSITE" id="PS50940"/>
    </source>
</evidence>
<dbReference type="Pfam" id="PF01607">
    <property type="entry name" value="CBM_14"/>
    <property type="match status" value="1"/>
</dbReference>
<dbReference type="SMART" id="SM00494">
    <property type="entry name" value="ChtBD2"/>
    <property type="match status" value="1"/>
</dbReference>
<proteinExistence type="predicted"/>
<dbReference type="InterPro" id="IPR002557">
    <property type="entry name" value="Chitin-bd_dom"/>
</dbReference>
<evidence type="ECO:0000313" key="3">
    <source>
        <dbReference type="Proteomes" id="UP000829291"/>
    </source>
</evidence>
<feature type="domain" description="Chitin-binding type-2" evidence="2">
    <location>
        <begin position="276"/>
        <end position="332"/>
    </location>
</feature>
<dbReference type="RefSeq" id="XP_046600769.1">
    <property type="nucleotide sequence ID" value="XM_046744813.1"/>
</dbReference>
<sequence>MASAVSHLLVILVLGFFFQVHGADKQKRQIFREQVLPSKGGKIPEEAFRADRLALNRLNKEGITIPDGVILEARHVHKHFNPSGAMPEVLKVYLTPDGRYVPPEGRNHYEHPKTVDTTYLVRRPAESQTAAKFGSGYRGSSNALSSYSGRPGCTRPNGPRAFKPIHAPLVIPLRDEFEHNTYFPNRQIWGPEYSWEVIYDPFDEYFVNDIPFFDSHQIITNYEGFLNDYHDRSFRRSSGIRTVKRAASTSGSKPVSHYPETESSRYTGLVKIPKTKFKCGEKRGMFPDPDTKCQVFHLCRENGISSFLCAAGTAFSETKQRCEWWDTVTCGSGTTDTRRS</sequence>
<gene>
    <name evidence="4" type="primary">LOC124295297</name>
</gene>
<dbReference type="InterPro" id="IPR036508">
    <property type="entry name" value="Chitin-bd_dom_sf"/>
</dbReference>
<organism evidence="3 4">
    <name type="scientific">Neodiprion lecontei</name>
    <name type="common">Redheaded pine sawfly</name>
    <dbReference type="NCBI Taxonomy" id="441921"/>
    <lineage>
        <taxon>Eukaryota</taxon>
        <taxon>Metazoa</taxon>
        <taxon>Ecdysozoa</taxon>
        <taxon>Arthropoda</taxon>
        <taxon>Hexapoda</taxon>
        <taxon>Insecta</taxon>
        <taxon>Pterygota</taxon>
        <taxon>Neoptera</taxon>
        <taxon>Endopterygota</taxon>
        <taxon>Hymenoptera</taxon>
        <taxon>Tenthredinoidea</taxon>
        <taxon>Diprionidae</taxon>
        <taxon>Diprioninae</taxon>
        <taxon>Neodiprion</taxon>
    </lineage>
</organism>
<feature type="chain" id="PRO_5045670564" evidence="1">
    <location>
        <begin position="23"/>
        <end position="340"/>
    </location>
</feature>
<dbReference type="InterPro" id="IPR052976">
    <property type="entry name" value="Scoloptoxin-like"/>
</dbReference>
<dbReference type="PROSITE" id="PS50940">
    <property type="entry name" value="CHIT_BIND_II"/>
    <property type="match status" value="1"/>
</dbReference>
<protein>
    <submittedName>
        <fullName evidence="4">Uncharacterized protein LOC124295297</fullName>
    </submittedName>
</protein>
<evidence type="ECO:0000313" key="4">
    <source>
        <dbReference type="RefSeq" id="XP_046600769.1"/>
    </source>
</evidence>